<gene>
    <name evidence="2" type="ORF">Lgee_0828</name>
</gene>
<dbReference type="Pfam" id="PF07859">
    <property type="entry name" value="Abhydrolase_3"/>
    <property type="match status" value="1"/>
</dbReference>
<evidence type="ECO:0000313" key="3">
    <source>
        <dbReference type="Proteomes" id="UP000054785"/>
    </source>
</evidence>
<dbReference type="AlphaFoldDB" id="A0A0W0U1I6"/>
<evidence type="ECO:0000256" key="1">
    <source>
        <dbReference type="ARBA" id="ARBA00022801"/>
    </source>
</evidence>
<dbReference type="Proteomes" id="UP000054785">
    <property type="component" value="Unassembled WGS sequence"/>
</dbReference>
<organism evidence="2 3">
    <name type="scientific">Legionella geestiana</name>
    <dbReference type="NCBI Taxonomy" id="45065"/>
    <lineage>
        <taxon>Bacteria</taxon>
        <taxon>Pseudomonadati</taxon>
        <taxon>Pseudomonadota</taxon>
        <taxon>Gammaproteobacteria</taxon>
        <taxon>Legionellales</taxon>
        <taxon>Legionellaceae</taxon>
        <taxon>Legionella</taxon>
    </lineage>
</organism>
<dbReference type="SUPFAM" id="SSF53474">
    <property type="entry name" value="alpha/beta-Hydrolases"/>
    <property type="match status" value="1"/>
</dbReference>
<dbReference type="InterPro" id="IPR029058">
    <property type="entry name" value="AB_hydrolase_fold"/>
</dbReference>
<dbReference type="RefSeq" id="WP_028386743.1">
    <property type="nucleotide sequence ID" value="NZ_CAAAHN010000028.1"/>
</dbReference>
<protein>
    <submittedName>
        <fullName evidence="2">Lipase</fullName>
    </submittedName>
</protein>
<dbReference type="PANTHER" id="PTHR48081:SF8">
    <property type="entry name" value="ALPHA_BETA HYDROLASE FOLD-3 DOMAIN-CONTAINING PROTEIN-RELATED"/>
    <property type="match status" value="1"/>
</dbReference>
<dbReference type="GO" id="GO:0016787">
    <property type="term" value="F:hydrolase activity"/>
    <property type="evidence" value="ECO:0007669"/>
    <property type="project" value="UniProtKB-KW"/>
</dbReference>
<dbReference type="Gene3D" id="3.40.50.1820">
    <property type="entry name" value="alpha/beta hydrolase"/>
    <property type="match status" value="1"/>
</dbReference>
<dbReference type="STRING" id="45065.Lgee_0828"/>
<dbReference type="PANTHER" id="PTHR48081">
    <property type="entry name" value="AB HYDROLASE SUPERFAMILY PROTEIN C4A8.06C"/>
    <property type="match status" value="1"/>
</dbReference>
<keyword evidence="3" id="KW-1185">Reference proteome</keyword>
<keyword evidence="1" id="KW-0378">Hydrolase</keyword>
<sequence length="312" mass="35324">MPVNKSDMDFFEKARMIMNAALSASSTPPTIDDLRAVVKHFKPFVSQEPLLPYQKLTIPSINGHTLSARLFSRCDEKRPLFIFFPGTGFMHELFDENYTILSRIIKNSECHGVMIEHRLSPEFPFPCPHEDATAALCYLLENINGLNIDKERVIIGGFSSGANMAAVLCNALQHHQDFRPFHQYLFSGGFDYTDSLHEFDDFVNADKMLDKEAQKLSFDMFCQKADRKDPRCSPYFQADFSNLCPTTIQCGEYDGGRSQSEGYAKKLRDNHVDVEKIIVPGQTHFTILYREACSDGEDPAIIAAQKINNILS</sequence>
<dbReference type="PATRIC" id="fig|45065.4.peg.886"/>
<name>A0A0W0U1I6_9GAMM</name>
<dbReference type="OrthoDB" id="9806180at2"/>
<comment type="caution">
    <text evidence="2">The sequence shown here is derived from an EMBL/GenBank/DDBJ whole genome shotgun (WGS) entry which is preliminary data.</text>
</comment>
<dbReference type="InterPro" id="IPR013094">
    <property type="entry name" value="AB_hydrolase_3"/>
</dbReference>
<reference evidence="2 3" key="1">
    <citation type="submission" date="2015-11" db="EMBL/GenBank/DDBJ databases">
        <title>Genomic analysis of 38 Legionella species identifies large and diverse effector repertoires.</title>
        <authorList>
            <person name="Burstein D."/>
            <person name="Amaro F."/>
            <person name="Zusman T."/>
            <person name="Lifshitz Z."/>
            <person name="Cohen O."/>
            <person name="Gilbert J.A."/>
            <person name="Pupko T."/>
            <person name="Shuman H.A."/>
            <person name="Segal G."/>
        </authorList>
    </citation>
    <scope>NUCLEOTIDE SEQUENCE [LARGE SCALE GENOMIC DNA]</scope>
    <source>
        <strain evidence="2 3">ATCC 49504</strain>
    </source>
</reference>
<dbReference type="InterPro" id="IPR050300">
    <property type="entry name" value="GDXG_lipolytic_enzyme"/>
</dbReference>
<dbReference type="EMBL" id="LNYC01000027">
    <property type="protein sequence ID" value="KTD01559.1"/>
    <property type="molecule type" value="Genomic_DNA"/>
</dbReference>
<accession>A0A0W0U1I6</accession>
<evidence type="ECO:0000313" key="2">
    <source>
        <dbReference type="EMBL" id="KTD01559.1"/>
    </source>
</evidence>
<proteinExistence type="predicted"/>